<protein>
    <submittedName>
        <fullName evidence="7">Tricyclene synthase EBOS, chloroplastic</fullName>
    </submittedName>
</protein>
<dbReference type="Pfam" id="PF03936">
    <property type="entry name" value="Terpene_synth_C"/>
    <property type="match status" value="1"/>
</dbReference>
<dbReference type="GeneID" id="107416905"/>
<dbReference type="Proteomes" id="UP001652623">
    <property type="component" value="Chromosome 4"/>
</dbReference>
<keyword evidence="3" id="KW-0460">Magnesium</keyword>
<evidence type="ECO:0000256" key="2">
    <source>
        <dbReference type="ARBA" id="ARBA00022723"/>
    </source>
</evidence>
<dbReference type="GO" id="GO:0010333">
    <property type="term" value="F:terpene synthase activity"/>
    <property type="evidence" value="ECO:0007669"/>
    <property type="project" value="InterPro"/>
</dbReference>
<dbReference type="PANTHER" id="PTHR31225">
    <property type="entry name" value="OS04G0344100 PROTEIN-RELATED"/>
    <property type="match status" value="1"/>
</dbReference>
<dbReference type="InterPro" id="IPR036965">
    <property type="entry name" value="Terpene_synth_N_sf"/>
</dbReference>
<evidence type="ECO:0000313" key="6">
    <source>
        <dbReference type="Proteomes" id="UP001652623"/>
    </source>
</evidence>
<comment type="cofactor">
    <cofactor evidence="1">
        <name>Mg(2+)</name>
        <dbReference type="ChEBI" id="CHEBI:18420"/>
    </cofactor>
</comment>
<dbReference type="Gene3D" id="1.50.10.130">
    <property type="entry name" value="Terpene synthase, N-terminal domain"/>
    <property type="match status" value="1"/>
</dbReference>
<dbReference type="InterPro" id="IPR044814">
    <property type="entry name" value="Terpene_cyclase_plant_C1"/>
</dbReference>
<dbReference type="InterPro" id="IPR005630">
    <property type="entry name" value="Terpene_synthase_metal-bd"/>
</dbReference>
<evidence type="ECO:0000256" key="1">
    <source>
        <dbReference type="ARBA" id="ARBA00001946"/>
    </source>
</evidence>
<dbReference type="GO" id="GO:0000287">
    <property type="term" value="F:magnesium ion binding"/>
    <property type="evidence" value="ECO:0007669"/>
    <property type="project" value="InterPro"/>
</dbReference>
<dbReference type="InterPro" id="IPR008949">
    <property type="entry name" value="Isoprenoid_synthase_dom_sf"/>
</dbReference>
<dbReference type="SFLD" id="SFLDS00005">
    <property type="entry name" value="Isoprenoid_Synthase_Type_I"/>
    <property type="match status" value="1"/>
</dbReference>
<accession>A0A6P3ZL86</accession>
<sequence>MALAHRFIIPSCSILSPRNEIQRFSVVHCLATTQTSNPTNNNPITRKSANYKPTIWTYDFVQSLKGHDMDEVLTDRANKLEEQVKSMISNEKTEFLTKLELIDDIQRLGLAYHFEQDIKKALHRCAFLVDKIERTEKNLHATALSFRLLRQHGFEVSQDIFKSFKDENGSFKETLCEDVKGMLSLYEASYLAFEGEDLLDEAKEFTIIHLKCLKDESENNLSKQVSHALELPLHHRMLRLEARWYIEEYSKRSDANQVLLEAAKLDFNRVQSVLQRDLKDMSRWWKGIGLADNLSFTRDRLMECFFWTVGMVYEPQFSNLRKGLTKVTSLITIIDDVYDVYGTLEELELFTDAVERWDVSAVNILPDYMKLCFLALYNTVNEMVYDILKEQGLNILPYLTKAWADLFKAFLKEAKWCHRKYTPTFEEYFDNAWMSISGVAILVHAYLLVDKSITKECLDCLENHHNLLRWPSIIFRLCNDLGTSSAEVERGETANSIVCNMRQTGNSEESAHKYLHNLIEETWKKMNKEIAECDSPFTKPFLDTVINLARISQCTYQYGDGHGAPDTRSKNRVLSLIINPI</sequence>
<dbReference type="InterPro" id="IPR001906">
    <property type="entry name" value="Terpene_synth_N"/>
</dbReference>
<keyword evidence="6" id="KW-1185">Reference proteome</keyword>
<dbReference type="SUPFAM" id="SSF48239">
    <property type="entry name" value="Terpenoid cyclases/Protein prenyltransferases"/>
    <property type="match status" value="1"/>
</dbReference>
<dbReference type="SFLD" id="SFLDG01014">
    <property type="entry name" value="Terpene_Cyclase_Like_1_N-term"/>
    <property type="match status" value="1"/>
</dbReference>
<dbReference type="CDD" id="cd00684">
    <property type="entry name" value="Terpene_cyclase_plant_C1"/>
    <property type="match status" value="1"/>
</dbReference>
<dbReference type="KEGG" id="zju:107416905"/>
<dbReference type="InParanoid" id="A0A6P3ZL86"/>
<evidence type="ECO:0000313" key="7">
    <source>
        <dbReference type="RefSeq" id="XP_015880944.3"/>
    </source>
</evidence>
<feature type="domain" description="Terpene synthase metal-binding" evidence="5">
    <location>
        <begin position="287"/>
        <end position="525"/>
    </location>
</feature>
<dbReference type="RefSeq" id="XP_015880944.3">
    <property type="nucleotide sequence ID" value="XM_016025458.4"/>
</dbReference>
<keyword evidence="2" id="KW-0479">Metal-binding</keyword>
<dbReference type="InterPro" id="IPR008930">
    <property type="entry name" value="Terpenoid_cyclase/PrenylTrfase"/>
</dbReference>
<dbReference type="Pfam" id="PF01397">
    <property type="entry name" value="Terpene_synth"/>
    <property type="match status" value="1"/>
</dbReference>
<organism evidence="6 7">
    <name type="scientific">Ziziphus jujuba</name>
    <name type="common">Chinese jujube</name>
    <name type="synonym">Ziziphus sativa</name>
    <dbReference type="NCBI Taxonomy" id="326968"/>
    <lineage>
        <taxon>Eukaryota</taxon>
        <taxon>Viridiplantae</taxon>
        <taxon>Streptophyta</taxon>
        <taxon>Embryophyta</taxon>
        <taxon>Tracheophyta</taxon>
        <taxon>Spermatophyta</taxon>
        <taxon>Magnoliopsida</taxon>
        <taxon>eudicotyledons</taxon>
        <taxon>Gunneridae</taxon>
        <taxon>Pentapetalae</taxon>
        <taxon>rosids</taxon>
        <taxon>fabids</taxon>
        <taxon>Rosales</taxon>
        <taxon>Rhamnaceae</taxon>
        <taxon>Paliureae</taxon>
        <taxon>Ziziphus</taxon>
    </lineage>
</organism>
<dbReference type="SFLD" id="SFLDG01019">
    <property type="entry name" value="Terpene_Cyclase_Like_1_C_Termi"/>
    <property type="match status" value="1"/>
</dbReference>
<dbReference type="Gene3D" id="1.10.600.10">
    <property type="entry name" value="Farnesyl Diphosphate Synthase"/>
    <property type="match status" value="1"/>
</dbReference>
<name>A0A6P3ZL86_ZIZJJ</name>
<dbReference type="AlphaFoldDB" id="A0A6P3ZL86"/>
<dbReference type="PANTHER" id="PTHR31225:SF252">
    <property type="entry name" value="TERPENE SYNTHASE 12-RELATED"/>
    <property type="match status" value="1"/>
</dbReference>
<dbReference type="InterPro" id="IPR050148">
    <property type="entry name" value="Terpene_synthase-like"/>
</dbReference>
<dbReference type="GO" id="GO:0016102">
    <property type="term" value="P:diterpenoid biosynthetic process"/>
    <property type="evidence" value="ECO:0007669"/>
    <property type="project" value="InterPro"/>
</dbReference>
<dbReference type="SUPFAM" id="SSF48576">
    <property type="entry name" value="Terpenoid synthases"/>
    <property type="match status" value="1"/>
</dbReference>
<evidence type="ECO:0000259" key="5">
    <source>
        <dbReference type="Pfam" id="PF03936"/>
    </source>
</evidence>
<feature type="domain" description="Terpene synthase N-terminal" evidence="4">
    <location>
        <begin position="55"/>
        <end position="229"/>
    </location>
</feature>
<dbReference type="SFLD" id="SFLDG01604">
    <property type="entry name" value="Terpene_Cyclase_Like_1_C_Termi"/>
    <property type="match status" value="1"/>
</dbReference>
<evidence type="ECO:0000259" key="4">
    <source>
        <dbReference type="Pfam" id="PF01397"/>
    </source>
</evidence>
<reference evidence="7" key="1">
    <citation type="submission" date="2025-08" db="UniProtKB">
        <authorList>
            <consortium name="RefSeq"/>
        </authorList>
    </citation>
    <scope>IDENTIFICATION</scope>
    <source>
        <tissue evidence="7">Seedling</tissue>
    </source>
</reference>
<dbReference type="FunCoup" id="A0A6P3ZL86">
    <property type="interactions" value="236"/>
</dbReference>
<gene>
    <name evidence="7" type="primary">LOC107416905</name>
</gene>
<evidence type="ECO:0000256" key="3">
    <source>
        <dbReference type="ARBA" id="ARBA00022842"/>
    </source>
</evidence>
<proteinExistence type="predicted"/>
<dbReference type="InterPro" id="IPR034741">
    <property type="entry name" value="Terpene_cyclase-like_1_C"/>
</dbReference>